<proteinExistence type="predicted"/>
<keyword evidence="2" id="KW-1185">Reference proteome</keyword>
<dbReference type="EMBL" id="JBFXLR010000005">
    <property type="protein sequence ID" value="KAL2858320.1"/>
    <property type="molecule type" value="Genomic_DNA"/>
</dbReference>
<dbReference type="Proteomes" id="UP001610444">
    <property type="component" value="Unassembled WGS sequence"/>
</dbReference>
<dbReference type="GeneID" id="98152093"/>
<evidence type="ECO:0000313" key="2">
    <source>
        <dbReference type="Proteomes" id="UP001610444"/>
    </source>
</evidence>
<name>A0ABR4L1C0_9EURO</name>
<evidence type="ECO:0008006" key="3">
    <source>
        <dbReference type="Google" id="ProtNLM"/>
    </source>
</evidence>
<evidence type="ECO:0000313" key="1">
    <source>
        <dbReference type="EMBL" id="KAL2858320.1"/>
    </source>
</evidence>
<sequence>MCAFSSSLLLYCLRRIIYGFSIYQVYGAASIVYYTSLCGDCGNQTIAVKGSVPLRSSVVLRGRWIRLTRIRGALHCSSWQSCIVRSFNK</sequence>
<comment type="caution">
    <text evidence="1">The sequence shown here is derived from an EMBL/GenBank/DDBJ whole genome shotgun (WGS) entry which is preliminary data.</text>
</comment>
<protein>
    <recommendedName>
        <fullName evidence="3">Secreted protein</fullName>
    </recommendedName>
</protein>
<accession>A0ABR4L1C0</accession>
<dbReference type="RefSeq" id="XP_070903489.1">
    <property type="nucleotide sequence ID" value="XM_071036929.1"/>
</dbReference>
<organism evidence="1 2">
    <name type="scientific">Aspergillus pseudodeflectus</name>
    <dbReference type="NCBI Taxonomy" id="176178"/>
    <lineage>
        <taxon>Eukaryota</taxon>
        <taxon>Fungi</taxon>
        <taxon>Dikarya</taxon>
        <taxon>Ascomycota</taxon>
        <taxon>Pezizomycotina</taxon>
        <taxon>Eurotiomycetes</taxon>
        <taxon>Eurotiomycetidae</taxon>
        <taxon>Eurotiales</taxon>
        <taxon>Aspergillaceae</taxon>
        <taxon>Aspergillus</taxon>
        <taxon>Aspergillus subgen. Nidulantes</taxon>
    </lineage>
</organism>
<gene>
    <name evidence="1" type="ORF">BJX68DRAFT_164548</name>
</gene>
<reference evidence="1 2" key="1">
    <citation type="submission" date="2024-07" db="EMBL/GenBank/DDBJ databases">
        <title>Section-level genome sequencing and comparative genomics of Aspergillus sections Usti and Cavernicolus.</title>
        <authorList>
            <consortium name="Lawrence Berkeley National Laboratory"/>
            <person name="Nybo J.L."/>
            <person name="Vesth T.C."/>
            <person name="Theobald S."/>
            <person name="Frisvad J.C."/>
            <person name="Larsen T.O."/>
            <person name="Kjaerboelling I."/>
            <person name="Rothschild-Mancinelli K."/>
            <person name="Lyhne E.K."/>
            <person name="Kogle M.E."/>
            <person name="Barry K."/>
            <person name="Clum A."/>
            <person name="Na H."/>
            <person name="Ledsgaard L."/>
            <person name="Lin J."/>
            <person name="Lipzen A."/>
            <person name="Kuo A."/>
            <person name="Riley R."/>
            <person name="Mondo S."/>
            <person name="LaButti K."/>
            <person name="Haridas S."/>
            <person name="Pangalinan J."/>
            <person name="Salamov A.A."/>
            <person name="Simmons B.A."/>
            <person name="Magnuson J.K."/>
            <person name="Chen J."/>
            <person name="Drula E."/>
            <person name="Henrissat B."/>
            <person name="Wiebenga A."/>
            <person name="Lubbers R.J."/>
            <person name="Gomes A.C."/>
            <person name="Macurrencykelacurrency M.R."/>
            <person name="Stajich J."/>
            <person name="Grigoriev I.V."/>
            <person name="Mortensen U.H."/>
            <person name="De vries R.P."/>
            <person name="Baker S.E."/>
            <person name="Andersen M.R."/>
        </authorList>
    </citation>
    <scope>NUCLEOTIDE SEQUENCE [LARGE SCALE GENOMIC DNA]</scope>
    <source>
        <strain evidence="1 2">CBS 756.74</strain>
    </source>
</reference>